<dbReference type="KEGG" id="mcui:G8O30_02115"/>
<evidence type="ECO:0000256" key="2">
    <source>
        <dbReference type="ARBA" id="ARBA00022857"/>
    </source>
</evidence>
<evidence type="ECO:0000256" key="1">
    <source>
        <dbReference type="ARBA" id="ARBA00007905"/>
    </source>
</evidence>
<evidence type="ECO:0000259" key="7">
    <source>
        <dbReference type="Pfam" id="PF00248"/>
    </source>
</evidence>
<comment type="similarity">
    <text evidence="1">Belongs to the aldo/keto reductase family.</text>
</comment>
<dbReference type="InterPro" id="IPR020471">
    <property type="entry name" value="AKR"/>
</dbReference>
<name>A0A7S8CEA4_9BACI</name>
<evidence type="ECO:0000256" key="3">
    <source>
        <dbReference type="ARBA" id="ARBA00023002"/>
    </source>
</evidence>
<dbReference type="Gene3D" id="3.20.20.100">
    <property type="entry name" value="NADP-dependent oxidoreductase domain"/>
    <property type="match status" value="1"/>
</dbReference>
<dbReference type="SUPFAM" id="SSF51430">
    <property type="entry name" value="NAD(P)-linked oxidoreductase"/>
    <property type="match status" value="1"/>
</dbReference>
<feature type="site" description="Lowers pKa of active site Tyr" evidence="6">
    <location>
        <position position="77"/>
    </location>
</feature>
<evidence type="ECO:0000256" key="6">
    <source>
        <dbReference type="PIRSR" id="PIRSR000097-3"/>
    </source>
</evidence>
<dbReference type="PRINTS" id="PR00069">
    <property type="entry name" value="ALDKETRDTASE"/>
</dbReference>
<feature type="binding site" evidence="5">
    <location>
        <position position="110"/>
    </location>
    <ligand>
        <name>substrate</name>
    </ligand>
</feature>
<dbReference type="PANTHER" id="PTHR43827:SF3">
    <property type="entry name" value="NADP-DEPENDENT OXIDOREDUCTASE DOMAIN-CONTAINING PROTEIN"/>
    <property type="match status" value="1"/>
</dbReference>
<dbReference type="Proteomes" id="UP000593626">
    <property type="component" value="Chromosome"/>
</dbReference>
<feature type="domain" description="NADP-dependent oxidoreductase" evidence="7">
    <location>
        <begin position="26"/>
        <end position="260"/>
    </location>
</feature>
<dbReference type="AlphaFoldDB" id="A0A7S8CEA4"/>
<evidence type="ECO:0000313" key="8">
    <source>
        <dbReference type="EMBL" id="QPC48326.1"/>
    </source>
</evidence>
<dbReference type="PIRSF" id="PIRSF000097">
    <property type="entry name" value="AKR"/>
    <property type="match status" value="1"/>
</dbReference>
<dbReference type="InterPro" id="IPR036812">
    <property type="entry name" value="NAD(P)_OxRdtase_dom_sf"/>
</dbReference>
<dbReference type="EMBL" id="CP049742">
    <property type="protein sequence ID" value="QPC48326.1"/>
    <property type="molecule type" value="Genomic_DNA"/>
</dbReference>
<feature type="active site" description="Proton donor" evidence="4">
    <location>
        <position position="52"/>
    </location>
</feature>
<evidence type="ECO:0000256" key="5">
    <source>
        <dbReference type="PIRSR" id="PIRSR000097-2"/>
    </source>
</evidence>
<keyword evidence="3" id="KW-0560">Oxidoreductase</keyword>
<dbReference type="InterPro" id="IPR023210">
    <property type="entry name" value="NADP_OxRdtase_dom"/>
</dbReference>
<dbReference type="GO" id="GO:0016616">
    <property type="term" value="F:oxidoreductase activity, acting on the CH-OH group of donors, NAD or NADP as acceptor"/>
    <property type="evidence" value="ECO:0007669"/>
    <property type="project" value="UniProtKB-ARBA"/>
</dbReference>
<dbReference type="PROSITE" id="PS00062">
    <property type="entry name" value="ALDOKETO_REDUCTASE_2"/>
    <property type="match status" value="1"/>
</dbReference>
<reference evidence="8 9" key="1">
    <citation type="submission" date="2019-07" db="EMBL/GenBank/DDBJ databases">
        <title>Genome sequence of 2 isolates from Red Sea Mangroves.</title>
        <authorList>
            <person name="Sefrji F."/>
            <person name="Michoud G."/>
            <person name="Merlino G."/>
            <person name="Daffonchio D."/>
        </authorList>
    </citation>
    <scope>NUCLEOTIDE SEQUENCE [LARGE SCALE GENOMIC DNA]</scope>
    <source>
        <strain evidence="8 9">R1DC41</strain>
    </source>
</reference>
<dbReference type="Pfam" id="PF00248">
    <property type="entry name" value="Aldo_ket_red"/>
    <property type="match status" value="1"/>
</dbReference>
<keyword evidence="9" id="KW-1185">Reference proteome</keyword>
<dbReference type="PANTHER" id="PTHR43827">
    <property type="entry name" value="2,5-DIKETO-D-GLUCONIC ACID REDUCTASE"/>
    <property type="match status" value="1"/>
</dbReference>
<protein>
    <submittedName>
        <fullName evidence="8">Aldo/keto reductase</fullName>
    </submittedName>
</protein>
<accession>A0A7S8CEA4</accession>
<dbReference type="FunFam" id="3.20.20.100:FF:000015">
    <property type="entry name" value="Oxidoreductase, aldo/keto reductase family"/>
    <property type="match status" value="1"/>
</dbReference>
<keyword evidence="2" id="KW-0521">NADP</keyword>
<dbReference type="RefSeq" id="WP_239674464.1">
    <property type="nucleotide sequence ID" value="NZ_CP049742.1"/>
</dbReference>
<evidence type="ECO:0000256" key="4">
    <source>
        <dbReference type="PIRSR" id="PIRSR000097-1"/>
    </source>
</evidence>
<evidence type="ECO:0000313" key="9">
    <source>
        <dbReference type="Proteomes" id="UP000593626"/>
    </source>
</evidence>
<organism evidence="8 9">
    <name type="scientific">Mangrovibacillus cuniculi</name>
    <dbReference type="NCBI Taxonomy" id="2593652"/>
    <lineage>
        <taxon>Bacteria</taxon>
        <taxon>Bacillati</taxon>
        <taxon>Bacillota</taxon>
        <taxon>Bacilli</taxon>
        <taxon>Bacillales</taxon>
        <taxon>Bacillaceae</taxon>
        <taxon>Mangrovibacillus</taxon>
    </lineage>
</organism>
<gene>
    <name evidence="8" type="ORF">G8O30_02115</name>
</gene>
<proteinExistence type="inferred from homology"/>
<dbReference type="InterPro" id="IPR018170">
    <property type="entry name" value="Aldo/ket_reductase_CS"/>
</dbReference>
<sequence length="274" mass="31284">MNLTSTAAFHNGKAIPKVGLGVFKMSDEAETIRAVQHAIQTGYKLVDTAAIYQNEEAVGQGVRESGVAREDLYITSKVWNSDQGYETTLRAFDDTLKRLKMDYLDLYLIHWPVEGKINDTWKAMEKLYADGLIKSIGVSNFHQHHFEKLFTTANEKPVLNQVELHPHLSQQPLREYLAKEDIVVQAWSPLGQGQLLTNDTLKEIAGNYDRSVAQVILRWHLQNDITIIPKSVTPSRIEENARLFDFELTKEDMERIDALNRDERVGPDPDNFDF</sequence>